<feature type="compositionally biased region" description="Polar residues" evidence="17">
    <location>
        <begin position="702"/>
        <end position="716"/>
    </location>
</feature>
<dbReference type="GO" id="GO:0005694">
    <property type="term" value="C:chromosome"/>
    <property type="evidence" value="ECO:0007669"/>
    <property type="project" value="UniProtKB-SubCell"/>
</dbReference>
<keyword evidence="21" id="KW-1185">Reference proteome</keyword>
<keyword evidence="6" id="KW-0597">Phosphoprotein</keyword>
<comment type="subcellular location">
    <subcellularLocation>
        <location evidence="2">Chromosome</location>
    </subcellularLocation>
    <subcellularLocation>
        <location evidence="1">Nucleus</location>
    </subcellularLocation>
</comment>
<dbReference type="InterPro" id="IPR011333">
    <property type="entry name" value="SKP1/BTB/POZ_sf"/>
</dbReference>
<dbReference type="OrthoDB" id="8922241at2759"/>
<dbReference type="Gene3D" id="3.30.160.60">
    <property type="entry name" value="Classic Zinc Finger"/>
    <property type="match status" value="4"/>
</dbReference>
<dbReference type="PANTHER" id="PTHR24394:SF58">
    <property type="entry name" value="ZINC FINGER AND BTB DOMAIN CONTAINING 33"/>
    <property type="match status" value="1"/>
</dbReference>
<sequence length="919" mass="100032">MVSQAEVWDPFHAGTLLSQLNEQRLAGPAPFCDITLIASDDAKFRAHQSVLAACSPYFRELLSPPAPSPSPSESALPRKDRVLELPQLQSRVLSDLLDYIYTSRVPQHGSRGTQQLSEAGRSLGVPFLAGLLGKDSRLIKSKIRQDKTERMEGTDKVAIAKSAKTFFSVPLSVPFPDLSAQNHIPPSHSPSSSSACITDPEETSWKLATKVDKKIQHMTGHSPTSPIDLTAPTKKDPPSTSPSSVTGTVPQFMNLPLLPASRTGLVFPAGGKGDSFPASMDSECSTTETAQILFNLSAMAFQGQGPLEPDRVEHGSGIKQGRTESPTTGPSLPQPNPLPPPLTPPAPNDSSSVSSEPDLLCGVCHRLFSSASSLTVHMRLHRGGRALSCRHCGKAFIHNKRLQSHEAACRQASPALHVPTKQEPPEDIEESEQGGGQVGQPEQGRMGAGRPLKKGRPFLGRHHRPFPHADLLAEEDHFVKVVDGHIIYFCTVCERSYMTLSSLKRHSNVHSWRRKYPCHFCDKVFALAEYRTKHEVWHTGERRYQCIFCWEAFATYYNLKTHQKAFHGISPGLISSEKTANGGYKQKVNALKLYRLLPMRSQKRPYKTYSQSLTDSLLLPPESAKPLSLPLDCSLPTPLDPSQLHSLISDSHPPDLLTDPSKFTFGVNSDNLGLGEPSKLTDAKSDVQLRMSKEEPTDGEQAGSSGSAILPGSSNIQLPRDYSGSIAPVSSVITYGHPKPSVIKHGTAVSSSVIVHSNQISSGGDRNFLNSSSTSDNSQLPSKAAHRPMKKQVLKNYVQSQKEEGVSTAEEVEDKQVVAGEEKSKPQKGRRAHKGVTYTAKPACVAGVAEIRGSAPLCQITVRIGEEAIVKRSISETDLMRDKSLSPSKAKKTDASSQDPTEPYRSHTHHHQPQSSQDS</sequence>
<feature type="region of interest" description="Disordered" evidence="17">
    <location>
        <begin position="215"/>
        <end position="248"/>
    </location>
</feature>
<name>A0A9Q1I383_CONCO</name>
<dbReference type="Gene3D" id="3.30.710.10">
    <property type="entry name" value="Potassium Channel Kv1.1, Chain A"/>
    <property type="match status" value="1"/>
</dbReference>
<dbReference type="PANTHER" id="PTHR24394">
    <property type="entry name" value="ZINC FINGER PROTEIN"/>
    <property type="match status" value="1"/>
</dbReference>
<feature type="region of interest" description="Disordered" evidence="17">
    <location>
        <begin position="800"/>
        <end position="834"/>
    </location>
</feature>
<feature type="compositionally biased region" description="Basic and acidic residues" evidence="17">
    <location>
        <begin position="814"/>
        <end position="825"/>
    </location>
</feature>
<feature type="domain" description="BTB" evidence="18">
    <location>
        <begin position="32"/>
        <end position="109"/>
    </location>
</feature>
<evidence type="ECO:0000259" key="19">
    <source>
        <dbReference type="PROSITE" id="PS50157"/>
    </source>
</evidence>
<evidence type="ECO:0000256" key="5">
    <source>
        <dbReference type="ARBA" id="ARBA00022499"/>
    </source>
</evidence>
<dbReference type="GO" id="GO:0008270">
    <property type="term" value="F:zinc ion binding"/>
    <property type="evidence" value="ECO:0007669"/>
    <property type="project" value="UniProtKB-KW"/>
</dbReference>
<keyword evidence="13" id="KW-0238">DNA-binding</keyword>
<evidence type="ECO:0000256" key="15">
    <source>
        <dbReference type="ARBA" id="ARBA00023242"/>
    </source>
</evidence>
<feature type="compositionally biased region" description="Pro residues" evidence="17">
    <location>
        <begin position="332"/>
        <end position="347"/>
    </location>
</feature>
<feature type="region of interest" description="Disordered" evidence="17">
    <location>
        <begin position="873"/>
        <end position="919"/>
    </location>
</feature>
<evidence type="ECO:0000256" key="3">
    <source>
        <dbReference type="ARBA" id="ARBA00022454"/>
    </source>
</evidence>
<keyword evidence="11" id="KW-0832">Ubl conjugation</keyword>
<keyword evidence="4" id="KW-0678">Repressor</keyword>
<feature type="compositionally biased region" description="Basic and acidic residues" evidence="17">
    <location>
        <begin position="873"/>
        <end position="884"/>
    </location>
</feature>
<dbReference type="FunFam" id="3.30.160.60:FF:000437">
    <property type="entry name" value="zinc finger and BTB domain-containing protein 38"/>
    <property type="match status" value="1"/>
</dbReference>
<keyword evidence="7" id="KW-0479">Metal-binding</keyword>
<evidence type="ECO:0000256" key="13">
    <source>
        <dbReference type="ARBA" id="ARBA00023125"/>
    </source>
</evidence>
<keyword evidence="8" id="KW-0677">Repeat</keyword>
<organism evidence="20 21">
    <name type="scientific">Conger conger</name>
    <name type="common">Conger eel</name>
    <name type="synonym">Muraena conger</name>
    <dbReference type="NCBI Taxonomy" id="82655"/>
    <lineage>
        <taxon>Eukaryota</taxon>
        <taxon>Metazoa</taxon>
        <taxon>Chordata</taxon>
        <taxon>Craniata</taxon>
        <taxon>Vertebrata</taxon>
        <taxon>Euteleostomi</taxon>
        <taxon>Actinopterygii</taxon>
        <taxon>Neopterygii</taxon>
        <taxon>Teleostei</taxon>
        <taxon>Anguilliformes</taxon>
        <taxon>Congridae</taxon>
        <taxon>Conger</taxon>
    </lineage>
</organism>
<keyword evidence="14" id="KW-0804">Transcription</keyword>
<evidence type="ECO:0008006" key="22">
    <source>
        <dbReference type="Google" id="ProtNLM"/>
    </source>
</evidence>
<dbReference type="PROSITE" id="PS50097">
    <property type="entry name" value="BTB"/>
    <property type="match status" value="1"/>
</dbReference>
<dbReference type="GO" id="GO:0000981">
    <property type="term" value="F:DNA-binding transcription factor activity, RNA polymerase II-specific"/>
    <property type="evidence" value="ECO:0007669"/>
    <property type="project" value="TreeGrafter"/>
</dbReference>
<dbReference type="Pfam" id="PF00096">
    <property type="entry name" value="zf-C2H2"/>
    <property type="match status" value="1"/>
</dbReference>
<evidence type="ECO:0000256" key="14">
    <source>
        <dbReference type="ARBA" id="ARBA00023163"/>
    </source>
</evidence>
<evidence type="ECO:0000256" key="2">
    <source>
        <dbReference type="ARBA" id="ARBA00004286"/>
    </source>
</evidence>
<keyword evidence="9 16" id="KW-0863">Zinc-finger</keyword>
<feature type="region of interest" description="Disordered" evidence="17">
    <location>
        <begin position="408"/>
        <end position="459"/>
    </location>
</feature>
<evidence type="ECO:0000256" key="16">
    <source>
        <dbReference type="PROSITE-ProRule" id="PRU00042"/>
    </source>
</evidence>
<accession>A0A9Q1I383</accession>
<dbReference type="AlphaFoldDB" id="A0A9Q1I383"/>
<evidence type="ECO:0000256" key="9">
    <source>
        <dbReference type="ARBA" id="ARBA00022771"/>
    </source>
</evidence>
<dbReference type="SMART" id="SM00225">
    <property type="entry name" value="BTB"/>
    <property type="match status" value="1"/>
</dbReference>
<keyword evidence="15" id="KW-0539">Nucleus</keyword>
<keyword evidence="12" id="KW-0805">Transcription regulation</keyword>
<dbReference type="SUPFAM" id="SSF57667">
    <property type="entry name" value="beta-beta-alpha zinc fingers"/>
    <property type="match status" value="2"/>
</dbReference>
<evidence type="ECO:0000256" key="6">
    <source>
        <dbReference type="ARBA" id="ARBA00022553"/>
    </source>
</evidence>
<proteinExistence type="predicted"/>
<dbReference type="Pfam" id="PF00651">
    <property type="entry name" value="BTB"/>
    <property type="match status" value="1"/>
</dbReference>
<keyword evidence="3" id="KW-0158">Chromosome</keyword>
<comment type="caution">
    <text evidence="20">The sequence shown here is derived from an EMBL/GenBank/DDBJ whole genome shotgun (WGS) entry which is preliminary data.</text>
</comment>
<feature type="compositionally biased region" description="Polar residues" evidence="17">
    <location>
        <begin position="760"/>
        <end position="781"/>
    </location>
</feature>
<feature type="domain" description="C2H2-type" evidence="19">
    <location>
        <begin position="488"/>
        <end position="515"/>
    </location>
</feature>
<dbReference type="Proteomes" id="UP001152803">
    <property type="component" value="Unassembled WGS sequence"/>
</dbReference>
<keyword evidence="10" id="KW-0862">Zinc</keyword>
<evidence type="ECO:0000256" key="11">
    <source>
        <dbReference type="ARBA" id="ARBA00022843"/>
    </source>
</evidence>
<evidence type="ECO:0000256" key="8">
    <source>
        <dbReference type="ARBA" id="ARBA00022737"/>
    </source>
</evidence>
<evidence type="ECO:0000256" key="7">
    <source>
        <dbReference type="ARBA" id="ARBA00022723"/>
    </source>
</evidence>
<evidence type="ECO:0000256" key="1">
    <source>
        <dbReference type="ARBA" id="ARBA00004123"/>
    </source>
</evidence>
<feature type="domain" description="C2H2-type" evidence="19">
    <location>
        <begin position="516"/>
        <end position="543"/>
    </location>
</feature>
<feature type="region of interest" description="Disordered" evidence="17">
    <location>
        <begin position="304"/>
        <end position="355"/>
    </location>
</feature>
<gene>
    <name evidence="20" type="ORF">COCON_G00045010</name>
</gene>
<feature type="region of interest" description="Disordered" evidence="17">
    <location>
        <begin position="760"/>
        <end position="788"/>
    </location>
</feature>
<dbReference type="InterPro" id="IPR013087">
    <property type="entry name" value="Znf_C2H2_type"/>
</dbReference>
<feature type="domain" description="C2H2-type" evidence="19">
    <location>
        <begin position="544"/>
        <end position="567"/>
    </location>
</feature>
<evidence type="ECO:0000256" key="17">
    <source>
        <dbReference type="SAM" id="MobiDB-lite"/>
    </source>
</evidence>
<evidence type="ECO:0000259" key="18">
    <source>
        <dbReference type="PROSITE" id="PS50097"/>
    </source>
</evidence>
<feature type="domain" description="C2H2-type" evidence="19">
    <location>
        <begin position="387"/>
        <end position="422"/>
    </location>
</feature>
<dbReference type="EMBL" id="JAFJMO010000003">
    <property type="protein sequence ID" value="KAJ8281982.1"/>
    <property type="molecule type" value="Genomic_DNA"/>
</dbReference>
<dbReference type="SMART" id="SM00355">
    <property type="entry name" value="ZnF_C2H2"/>
    <property type="match status" value="5"/>
</dbReference>
<protein>
    <recommendedName>
        <fullName evidence="22">Zinc finger and BTB domain containing 4</fullName>
    </recommendedName>
</protein>
<dbReference type="GO" id="GO:0005634">
    <property type="term" value="C:nucleus"/>
    <property type="evidence" value="ECO:0007669"/>
    <property type="project" value="UniProtKB-SubCell"/>
</dbReference>
<dbReference type="InterPro" id="IPR000210">
    <property type="entry name" value="BTB/POZ_dom"/>
</dbReference>
<evidence type="ECO:0000256" key="4">
    <source>
        <dbReference type="ARBA" id="ARBA00022491"/>
    </source>
</evidence>
<dbReference type="SUPFAM" id="SSF54695">
    <property type="entry name" value="POZ domain"/>
    <property type="match status" value="1"/>
</dbReference>
<dbReference type="GO" id="GO:0003677">
    <property type="term" value="F:DNA binding"/>
    <property type="evidence" value="ECO:0007669"/>
    <property type="project" value="UniProtKB-KW"/>
</dbReference>
<feature type="domain" description="C2H2-type" evidence="19">
    <location>
        <begin position="359"/>
        <end position="386"/>
    </location>
</feature>
<dbReference type="PROSITE" id="PS00028">
    <property type="entry name" value="ZINC_FINGER_C2H2_1"/>
    <property type="match status" value="4"/>
</dbReference>
<evidence type="ECO:0000313" key="20">
    <source>
        <dbReference type="EMBL" id="KAJ8281982.1"/>
    </source>
</evidence>
<dbReference type="InterPro" id="IPR036236">
    <property type="entry name" value="Znf_C2H2_sf"/>
</dbReference>
<reference evidence="20" key="1">
    <citation type="journal article" date="2023" name="Science">
        <title>Genome structures resolve the early diversification of teleost fishes.</title>
        <authorList>
            <person name="Parey E."/>
            <person name="Louis A."/>
            <person name="Montfort J."/>
            <person name="Bouchez O."/>
            <person name="Roques C."/>
            <person name="Iampietro C."/>
            <person name="Lluch J."/>
            <person name="Castinel A."/>
            <person name="Donnadieu C."/>
            <person name="Desvignes T."/>
            <person name="Floi Bucao C."/>
            <person name="Jouanno E."/>
            <person name="Wen M."/>
            <person name="Mejri S."/>
            <person name="Dirks R."/>
            <person name="Jansen H."/>
            <person name="Henkel C."/>
            <person name="Chen W.J."/>
            <person name="Zahm M."/>
            <person name="Cabau C."/>
            <person name="Klopp C."/>
            <person name="Thompson A.W."/>
            <person name="Robinson-Rechavi M."/>
            <person name="Braasch I."/>
            <person name="Lecointre G."/>
            <person name="Bobe J."/>
            <person name="Postlethwait J.H."/>
            <person name="Berthelot C."/>
            <person name="Roest Crollius H."/>
            <person name="Guiguen Y."/>
        </authorList>
    </citation>
    <scope>NUCLEOTIDE SEQUENCE</scope>
    <source>
        <strain evidence="20">Concon-B</strain>
    </source>
</reference>
<keyword evidence="5" id="KW-1017">Isopeptide bond</keyword>
<evidence type="ECO:0000256" key="10">
    <source>
        <dbReference type="ARBA" id="ARBA00022833"/>
    </source>
</evidence>
<evidence type="ECO:0000256" key="12">
    <source>
        <dbReference type="ARBA" id="ARBA00023015"/>
    </source>
</evidence>
<dbReference type="FunFam" id="3.30.160.60:FF:000235">
    <property type="entry name" value="Zinc finger and BTB domain containing 38"/>
    <property type="match status" value="1"/>
</dbReference>
<feature type="region of interest" description="Disordered" evidence="17">
    <location>
        <begin position="691"/>
        <end position="716"/>
    </location>
</feature>
<evidence type="ECO:0000313" key="21">
    <source>
        <dbReference type="Proteomes" id="UP001152803"/>
    </source>
</evidence>
<dbReference type="PROSITE" id="PS50157">
    <property type="entry name" value="ZINC_FINGER_C2H2_2"/>
    <property type="match status" value="5"/>
</dbReference>